<organism evidence="8 9">
    <name type="scientific">Nocardioides flavescens</name>
    <dbReference type="NCBI Taxonomy" id="2691959"/>
    <lineage>
        <taxon>Bacteria</taxon>
        <taxon>Bacillati</taxon>
        <taxon>Actinomycetota</taxon>
        <taxon>Actinomycetes</taxon>
        <taxon>Propionibacteriales</taxon>
        <taxon>Nocardioidaceae</taxon>
        <taxon>Nocardioides</taxon>
    </lineage>
</organism>
<dbReference type="InterPro" id="IPR014036">
    <property type="entry name" value="DeoR-like_C"/>
</dbReference>
<dbReference type="InterPro" id="IPR037171">
    <property type="entry name" value="NagB/RpiA_transferase-like"/>
</dbReference>
<reference evidence="8 9" key="1">
    <citation type="submission" date="2019-12" db="EMBL/GenBank/DDBJ databases">
        <authorList>
            <person name="Kun Z."/>
        </authorList>
    </citation>
    <scope>NUCLEOTIDE SEQUENCE [LARGE SCALE GENOMIC DNA]</scope>
    <source>
        <strain evidence="8 9">YIM 123512</strain>
    </source>
</reference>
<gene>
    <name evidence="8" type="ORF">GRQ65_01750</name>
</gene>
<evidence type="ECO:0000256" key="1">
    <source>
        <dbReference type="ARBA" id="ARBA00021390"/>
    </source>
</evidence>
<evidence type="ECO:0000256" key="6">
    <source>
        <dbReference type="ARBA" id="ARBA00024937"/>
    </source>
</evidence>
<dbReference type="AlphaFoldDB" id="A0A6L7EX85"/>
<feature type="domain" description="HTH deoR-type" evidence="7">
    <location>
        <begin position="3"/>
        <end position="58"/>
    </location>
</feature>
<dbReference type="Pfam" id="PF08220">
    <property type="entry name" value="HTH_DeoR"/>
    <property type="match status" value="1"/>
</dbReference>
<evidence type="ECO:0000256" key="2">
    <source>
        <dbReference type="ARBA" id="ARBA00022491"/>
    </source>
</evidence>
<name>A0A6L7EX85_9ACTN</name>
<dbReference type="InterPro" id="IPR036390">
    <property type="entry name" value="WH_DNA-bd_sf"/>
</dbReference>
<keyword evidence="4" id="KW-0238">DNA-binding</keyword>
<dbReference type="PANTHER" id="PTHR30363:SF4">
    <property type="entry name" value="GLYCEROL-3-PHOSPHATE REGULON REPRESSOR"/>
    <property type="match status" value="1"/>
</dbReference>
<keyword evidence="5" id="KW-0804">Transcription</keyword>
<dbReference type="SMART" id="SM00420">
    <property type="entry name" value="HTH_DEOR"/>
    <property type="match status" value="1"/>
</dbReference>
<protein>
    <recommendedName>
        <fullName evidence="1">Lactose phosphotransferase system repressor</fullName>
    </recommendedName>
</protein>
<sequence length="266" mass="27533">MQRSLRHRMIIRAVATGATVTVEGLCQLTGAAPITVRRDLAELAELGMVRRVRGGATRAELRGSAMPFSVRFESDRARKDALASAVVGLVEDGQSLVLDNGTTCYAVARQLVGRPLTVLALSLHAAAALATRPGVRVVVPGGLVENDTLAFTGHDAVRAVQDTHADLAVLGACSAQPGFGLTSTTYEDAQVKRACLAAAAQRVLVTTADKLARTSTFRFGTPADLTHLVTTDDVADDVVTAFEAEGVAVLAVAAPAAPDAPDAPGD</sequence>
<dbReference type="SMART" id="SM01134">
    <property type="entry name" value="DeoRC"/>
    <property type="match status" value="1"/>
</dbReference>
<dbReference type="SUPFAM" id="SSF100950">
    <property type="entry name" value="NagB/RpiA/CoA transferase-like"/>
    <property type="match status" value="1"/>
</dbReference>
<dbReference type="Proteomes" id="UP000473325">
    <property type="component" value="Unassembled WGS sequence"/>
</dbReference>
<evidence type="ECO:0000256" key="3">
    <source>
        <dbReference type="ARBA" id="ARBA00023015"/>
    </source>
</evidence>
<dbReference type="InterPro" id="IPR050313">
    <property type="entry name" value="Carb_Metab_HTH_regulators"/>
</dbReference>
<dbReference type="InterPro" id="IPR001034">
    <property type="entry name" value="DeoR_HTH"/>
</dbReference>
<evidence type="ECO:0000313" key="8">
    <source>
        <dbReference type="EMBL" id="MXG88271.1"/>
    </source>
</evidence>
<dbReference type="PROSITE" id="PS00894">
    <property type="entry name" value="HTH_DEOR_1"/>
    <property type="match status" value="1"/>
</dbReference>
<keyword evidence="3" id="KW-0805">Transcription regulation</keyword>
<comment type="caution">
    <text evidence="8">The sequence shown here is derived from an EMBL/GenBank/DDBJ whole genome shotgun (WGS) entry which is preliminary data.</text>
</comment>
<proteinExistence type="predicted"/>
<dbReference type="Gene3D" id="3.40.50.1360">
    <property type="match status" value="1"/>
</dbReference>
<evidence type="ECO:0000313" key="9">
    <source>
        <dbReference type="Proteomes" id="UP000473325"/>
    </source>
</evidence>
<dbReference type="EMBL" id="WUEK01000001">
    <property type="protein sequence ID" value="MXG88271.1"/>
    <property type="molecule type" value="Genomic_DNA"/>
</dbReference>
<keyword evidence="2" id="KW-0678">Repressor</keyword>
<dbReference type="InterPro" id="IPR018356">
    <property type="entry name" value="Tscrpt_reg_HTH_DeoR_CS"/>
</dbReference>
<evidence type="ECO:0000259" key="7">
    <source>
        <dbReference type="PROSITE" id="PS51000"/>
    </source>
</evidence>
<dbReference type="GO" id="GO:0003700">
    <property type="term" value="F:DNA-binding transcription factor activity"/>
    <property type="evidence" value="ECO:0007669"/>
    <property type="project" value="InterPro"/>
</dbReference>
<dbReference type="PROSITE" id="PS51000">
    <property type="entry name" value="HTH_DEOR_2"/>
    <property type="match status" value="1"/>
</dbReference>
<dbReference type="Pfam" id="PF00455">
    <property type="entry name" value="DeoRC"/>
    <property type="match status" value="1"/>
</dbReference>
<accession>A0A6L7EX85</accession>
<dbReference type="SUPFAM" id="SSF46785">
    <property type="entry name" value="Winged helix' DNA-binding domain"/>
    <property type="match status" value="1"/>
</dbReference>
<dbReference type="PANTHER" id="PTHR30363">
    <property type="entry name" value="HTH-TYPE TRANSCRIPTIONAL REGULATOR SRLR-RELATED"/>
    <property type="match status" value="1"/>
</dbReference>
<keyword evidence="9" id="KW-1185">Reference proteome</keyword>
<evidence type="ECO:0000256" key="4">
    <source>
        <dbReference type="ARBA" id="ARBA00023125"/>
    </source>
</evidence>
<evidence type="ECO:0000256" key="5">
    <source>
        <dbReference type="ARBA" id="ARBA00023163"/>
    </source>
</evidence>
<comment type="function">
    <text evidence="6">Repressor of the lactose catabolism operon. Galactose-6-phosphate is the inducer.</text>
</comment>
<dbReference type="GO" id="GO:0003677">
    <property type="term" value="F:DNA binding"/>
    <property type="evidence" value="ECO:0007669"/>
    <property type="project" value="UniProtKB-KW"/>
</dbReference>